<dbReference type="HOGENOM" id="CLU_125988_0_0_5"/>
<dbReference type="PROSITE" id="PS51257">
    <property type="entry name" value="PROKAR_LIPOPROTEIN"/>
    <property type="match status" value="1"/>
</dbReference>
<dbReference type="KEGG" id="sfh:SFHH103_01627"/>
<dbReference type="GO" id="GO:0005615">
    <property type="term" value="C:extracellular space"/>
    <property type="evidence" value="ECO:0007669"/>
    <property type="project" value="TreeGrafter"/>
</dbReference>
<dbReference type="SUPFAM" id="SSF100895">
    <property type="entry name" value="Kazal-type serine protease inhibitors"/>
    <property type="match status" value="3"/>
</dbReference>
<dbReference type="CDD" id="cd00104">
    <property type="entry name" value="KAZAL_FS"/>
    <property type="match status" value="1"/>
</dbReference>
<dbReference type="PATRIC" id="fig|380.5.peg.1731"/>
<dbReference type="PROSITE" id="PS51465">
    <property type="entry name" value="KAZAL_2"/>
    <property type="match status" value="1"/>
</dbReference>
<sequence length="182" mass="19744">MSLLRLLISRPSASVLMVIGLLSACTVVVDEPRPGPAPIRPPQMCTMEFAPVCGERGNRLRTFPNACNARADGFRVLHRGECRPDVRPPVEQACTGEYAPVCGERGRLRRTFPNACEARADGFRVVGSGECRRSDDPAPPQQFCTREYAPVCGQRGARLTTFPNACEAGAAGFRIVHRGECG</sequence>
<name>G9A794_SINF1</name>
<dbReference type="RefSeq" id="WP_014328588.1">
    <property type="nucleotide sequence ID" value="NC_016812.1"/>
</dbReference>
<dbReference type="PANTHER" id="PTHR21131:SF0">
    <property type="entry name" value="GEO10195P1-RELATED"/>
    <property type="match status" value="1"/>
</dbReference>
<dbReference type="eggNOG" id="ENOG5033HVC">
    <property type="taxonomic scope" value="Bacteria"/>
</dbReference>
<dbReference type="SMART" id="SM00280">
    <property type="entry name" value="KAZAL"/>
    <property type="match status" value="3"/>
</dbReference>
<dbReference type="Proteomes" id="UP000007735">
    <property type="component" value="Chromosome"/>
</dbReference>
<dbReference type="STRING" id="1117943.SFHH103_01627"/>
<dbReference type="InterPro" id="IPR053265">
    <property type="entry name" value="Serpin"/>
</dbReference>
<dbReference type="EMBL" id="HE616890">
    <property type="protein sequence ID" value="CCE96124.1"/>
    <property type="molecule type" value="Genomic_DNA"/>
</dbReference>
<reference evidence="2 3" key="1">
    <citation type="journal article" date="2012" name="J. Bacteriol.">
        <title>Genome sequence of the soybean symbiont Sinorhizobium fredii HH103.</title>
        <authorList>
            <person name="Weidner S."/>
            <person name="Becker A."/>
            <person name="Bonilla I."/>
            <person name="Jaenicke S."/>
            <person name="Lloret J."/>
            <person name="Margaret I."/>
            <person name="Puhler A."/>
            <person name="Ruiz-Sainz J.E."/>
            <person name="Schneiker-Bekel S."/>
            <person name="Szczepanowski R."/>
            <person name="Vinardell J.M."/>
            <person name="Zehner S."/>
            <person name="Gottfert M."/>
        </authorList>
    </citation>
    <scope>NUCLEOTIDE SEQUENCE [LARGE SCALE GENOMIC DNA]</scope>
    <source>
        <strain evidence="2 3">HH103</strain>
    </source>
</reference>
<organism evidence="2 3">
    <name type="scientific">Sinorhizobium fredii (strain HH103)</name>
    <dbReference type="NCBI Taxonomy" id="1117943"/>
    <lineage>
        <taxon>Bacteria</taxon>
        <taxon>Pseudomonadati</taxon>
        <taxon>Pseudomonadota</taxon>
        <taxon>Alphaproteobacteria</taxon>
        <taxon>Hyphomicrobiales</taxon>
        <taxon>Rhizobiaceae</taxon>
        <taxon>Sinorhizobium/Ensifer group</taxon>
        <taxon>Sinorhizobium</taxon>
    </lineage>
</organism>
<evidence type="ECO:0000259" key="1">
    <source>
        <dbReference type="PROSITE" id="PS51465"/>
    </source>
</evidence>
<feature type="domain" description="Kazal-like" evidence="1">
    <location>
        <begin position="144"/>
        <end position="182"/>
    </location>
</feature>
<evidence type="ECO:0000313" key="2">
    <source>
        <dbReference type="EMBL" id="CCE96124.1"/>
    </source>
</evidence>
<dbReference type="AlphaFoldDB" id="G9A794"/>
<dbReference type="Gene3D" id="3.30.60.30">
    <property type="match status" value="3"/>
</dbReference>
<accession>G9A794</accession>
<gene>
    <name evidence="2" type="ordered locus">SFHH103_01627</name>
</gene>
<evidence type="ECO:0000313" key="3">
    <source>
        <dbReference type="Proteomes" id="UP000007735"/>
    </source>
</evidence>
<proteinExistence type="predicted"/>
<dbReference type="InterPro" id="IPR036058">
    <property type="entry name" value="Kazal_dom_sf"/>
</dbReference>
<protein>
    <recommendedName>
        <fullName evidence="1">Kazal-like domain-containing protein</fullName>
    </recommendedName>
</protein>
<dbReference type="InterPro" id="IPR002350">
    <property type="entry name" value="Kazal_dom"/>
</dbReference>
<dbReference type="Pfam" id="PF07648">
    <property type="entry name" value="Kazal_2"/>
    <property type="match status" value="3"/>
</dbReference>
<dbReference type="PANTHER" id="PTHR21131">
    <property type="entry name" value="SERINE-TYPE ENDOPEPTIDASE INHIBITOR"/>
    <property type="match status" value="1"/>
</dbReference>